<dbReference type="InterPro" id="IPR024079">
    <property type="entry name" value="MetalloPept_cat_dom_sf"/>
</dbReference>
<evidence type="ECO:0000256" key="1">
    <source>
        <dbReference type="ARBA" id="ARBA00004401"/>
    </source>
</evidence>
<dbReference type="EMBL" id="JAJSOF020000039">
    <property type="protein sequence ID" value="KAJ4426806.1"/>
    <property type="molecule type" value="Genomic_DNA"/>
</dbReference>
<sequence length="242" mass="27180">MVGLCEGGNEPLGSLKAIRKSAMVENIRSQFSSSINDVDWMDPDTRQVAQDKAEAMKELIGYPDWFANKSALQEYYKGATGTRFLKDKLSDGTTQSKDRFRTYEIDTVAVQHGHTVLRLPPYHCDFNPIELIWAQVKSDVAKQNTDFKISKTKELFEAALEKITPENWNSACEHVRYIEDFYRSKDGIVDELLDSFVINLEESDTGTDTDKCEETDDISIFMEAGPSATGCMDGIAPLPQSP</sequence>
<evidence type="ECO:0000313" key="5">
    <source>
        <dbReference type="Proteomes" id="UP001148838"/>
    </source>
</evidence>
<dbReference type="SUPFAM" id="SSF55486">
    <property type="entry name" value="Metalloproteases ('zincins'), catalytic domain"/>
    <property type="match status" value="1"/>
</dbReference>
<protein>
    <recommendedName>
        <fullName evidence="3">Peptidase M13 N-terminal domain-containing protein</fullName>
    </recommendedName>
</protein>
<evidence type="ECO:0000313" key="4">
    <source>
        <dbReference type="EMBL" id="KAJ4426806.1"/>
    </source>
</evidence>
<dbReference type="InterPro" id="IPR036397">
    <property type="entry name" value="RNaseH_sf"/>
</dbReference>
<dbReference type="InterPro" id="IPR000718">
    <property type="entry name" value="Peptidase_M13"/>
</dbReference>
<reference evidence="4 5" key="1">
    <citation type="journal article" date="2022" name="Allergy">
        <title>Genome assembly and annotation of Periplaneta americana reveal a comprehensive cockroach allergen profile.</title>
        <authorList>
            <person name="Wang L."/>
            <person name="Xiong Q."/>
            <person name="Saelim N."/>
            <person name="Wang L."/>
            <person name="Nong W."/>
            <person name="Wan A.T."/>
            <person name="Shi M."/>
            <person name="Liu X."/>
            <person name="Cao Q."/>
            <person name="Hui J.H.L."/>
            <person name="Sookrung N."/>
            <person name="Leung T.F."/>
            <person name="Tungtrongchitr A."/>
            <person name="Tsui S.K.W."/>
        </authorList>
    </citation>
    <scope>NUCLEOTIDE SEQUENCE [LARGE SCALE GENOMIC DNA]</scope>
    <source>
        <strain evidence="4">PWHHKU_190912</strain>
    </source>
</reference>
<dbReference type="Pfam" id="PF05649">
    <property type="entry name" value="Peptidase_M13_N"/>
    <property type="match status" value="1"/>
</dbReference>
<dbReference type="Gene3D" id="3.40.390.10">
    <property type="entry name" value="Collagenase (Catalytic Domain)"/>
    <property type="match status" value="1"/>
</dbReference>
<evidence type="ECO:0000256" key="2">
    <source>
        <dbReference type="ARBA" id="ARBA00007357"/>
    </source>
</evidence>
<dbReference type="PANTHER" id="PTHR33939">
    <property type="entry name" value="PROTEIN CBG22215"/>
    <property type="match status" value="1"/>
</dbReference>
<dbReference type="InterPro" id="IPR008753">
    <property type="entry name" value="Peptidase_M13_N"/>
</dbReference>
<comment type="caution">
    <text evidence="4">The sequence shown here is derived from an EMBL/GenBank/DDBJ whole genome shotgun (WGS) entry which is preliminary data.</text>
</comment>
<dbReference type="Gene3D" id="3.30.420.10">
    <property type="entry name" value="Ribonuclease H-like superfamily/Ribonuclease H"/>
    <property type="match status" value="1"/>
</dbReference>
<dbReference type="PANTHER" id="PTHR33939:SF1">
    <property type="entry name" value="DUF4371 DOMAIN-CONTAINING PROTEIN"/>
    <property type="match status" value="1"/>
</dbReference>
<keyword evidence="5" id="KW-1185">Reference proteome</keyword>
<comment type="subcellular location">
    <subcellularLocation>
        <location evidence="1">Cell membrane</location>
        <topology evidence="1">Single-pass type II membrane protein</topology>
    </subcellularLocation>
</comment>
<accession>A0ABQ8RYI9</accession>
<dbReference type="Proteomes" id="UP001148838">
    <property type="component" value="Unassembled WGS sequence"/>
</dbReference>
<feature type="domain" description="Peptidase M13 N-terminal" evidence="3">
    <location>
        <begin position="21"/>
        <end position="63"/>
    </location>
</feature>
<evidence type="ECO:0000259" key="3">
    <source>
        <dbReference type="Pfam" id="PF05649"/>
    </source>
</evidence>
<comment type="similarity">
    <text evidence="2">Belongs to the peptidase M13 family.</text>
</comment>
<gene>
    <name evidence="4" type="ORF">ANN_26605</name>
</gene>
<name>A0ABQ8RYI9_PERAM</name>
<proteinExistence type="inferred from homology"/>
<organism evidence="4 5">
    <name type="scientific">Periplaneta americana</name>
    <name type="common">American cockroach</name>
    <name type="synonym">Blatta americana</name>
    <dbReference type="NCBI Taxonomy" id="6978"/>
    <lineage>
        <taxon>Eukaryota</taxon>
        <taxon>Metazoa</taxon>
        <taxon>Ecdysozoa</taxon>
        <taxon>Arthropoda</taxon>
        <taxon>Hexapoda</taxon>
        <taxon>Insecta</taxon>
        <taxon>Pterygota</taxon>
        <taxon>Neoptera</taxon>
        <taxon>Polyneoptera</taxon>
        <taxon>Dictyoptera</taxon>
        <taxon>Blattodea</taxon>
        <taxon>Blattoidea</taxon>
        <taxon>Blattidae</taxon>
        <taxon>Blattinae</taxon>
        <taxon>Periplaneta</taxon>
    </lineage>
</organism>
<dbReference type="PROSITE" id="PS51885">
    <property type="entry name" value="NEPRILYSIN"/>
    <property type="match status" value="1"/>
</dbReference>